<organism evidence="3 4">
    <name type="scientific">Orycteropus afer afer</name>
    <dbReference type="NCBI Taxonomy" id="1230840"/>
    <lineage>
        <taxon>Eukaryota</taxon>
        <taxon>Metazoa</taxon>
        <taxon>Chordata</taxon>
        <taxon>Craniata</taxon>
        <taxon>Vertebrata</taxon>
        <taxon>Euteleostomi</taxon>
        <taxon>Mammalia</taxon>
        <taxon>Eutheria</taxon>
        <taxon>Afrotheria</taxon>
        <taxon>Tubulidentata</taxon>
        <taxon>Orycteropodidae</taxon>
        <taxon>Orycteropus</taxon>
    </lineage>
</organism>
<dbReference type="CTD" id="85379"/>
<feature type="compositionally biased region" description="Basic and acidic residues" evidence="1">
    <location>
        <begin position="1"/>
        <end position="18"/>
    </location>
</feature>
<dbReference type="InterPro" id="IPR040006">
    <property type="entry name" value="TNKS1BP1-like"/>
</dbReference>
<gene>
    <name evidence="4" type="primary">KIAA1671</name>
</gene>
<evidence type="ECO:0000313" key="3">
    <source>
        <dbReference type="Proteomes" id="UP000694850"/>
    </source>
</evidence>
<dbReference type="SMART" id="SM01319">
    <property type="entry name" value="Tankyrase_bdg_C"/>
    <property type="match status" value="1"/>
</dbReference>
<proteinExistence type="predicted"/>
<feature type="domain" description="Tankyrase 1-binding protein C-terminal" evidence="2">
    <location>
        <begin position="4"/>
        <end position="135"/>
    </location>
</feature>
<dbReference type="RefSeq" id="XP_007946174.1">
    <property type="nucleotide sequence ID" value="XM_007947983.1"/>
</dbReference>
<evidence type="ECO:0000313" key="4">
    <source>
        <dbReference type="RefSeq" id="XP_007946174.1"/>
    </source>
</evidence>
<protein>
    <submittedName>
        <fullName evidence="4">Uncharacterized protein KIAA1671 homolog</fullName>
    </submittedName>
</protein>
<dbReference type="Pfam" id="PF15327">
    <property type="entry name" value="Tankyrase_bdg_C"/>
    <property type="match status" value="1"/>
</dbReference>
<dbReference type="Proteomes" id="UP000694850">
    <property type="component" value="Unplaced"/>
</dbReference>
<accession>A0A8B7ADW0</accession>
<dbReference type="PANTHER" id="PTHR22042:SF3">
    <property type="entry name" value="RIKEN CDNA 2900026A02 GENE"/>
    <property type="match status" value="1"/>
</dbReference>
<feature type="non-terminal residue" evidence="4">
    <location>
        <position position="1"/>
    </location>
</feature>
<feature type="region of interest" description="Disordered" evidence="1">
    <location>
        <begin position="1"/>
        <end position="125"/>
    </location>
</feature>
<keyword evidence="3" id="KW-1185">Reference proteome</keyword>
<dbReference type="InterPro" id="IPR032764">
    <property type="entry name" value="Tankyrase-bd_C"/>
</dbReference>
<dbReference type="PANTHER" id="PTHR22042">
    <property type="entry name" value="TANKYRASE 1 BINDING PROTEIN"/>
    <property type="match status" value="1"/>
</dbReference>
<dbReference type="OrthoDB" id="9950932at2759"/>
<dbReference type="GeneID" id="103203021"/>
<name>A0A8B7ADW0_ORYAF</name>
<reference evidence="4" key="1">
    <citation type="submission" date="2025-08" db="UniProtKB">
        <authorList>
            <consortium name="RefSeq"/>
        </authorList>
    </citation>
    <scope>IDENTIFICATION</scope>
</reference>
<sequence>DQLKHCFSRRAPEAKDTDTLVQEADSQYGTWMEHHSGESALVFTTEEKSPRREDSDEEEKLPKAERTPISHPQRMPAFPGVDPAVLKAQLHKWQEVDSPGETPTRAPQPKTPKSPFQPGALGSRVLPSSVEKDERWVFVYYTQCNAETEAQKWDWNPDLTLYFMLIPLC</sequence>
<evidence type="ECO:0000256" key="1">
    <source>
        <dbReference type="SAM" id="MobiDB-lite"/>
    </source>
</evidence>
<feature type="compositionally biased region" description="Basic and acidic residues" evidence="1">
    <location>
        <begin position="45"/>
        <end position="68"/>
    </location>
</feature>
<evidence type="ECO:0000259" key="2">
    <source>
        <dbReference type="SMART" id="SM01319"/>
    </source>
</evidence>
<dbReference type="AlphaFoldDB" id="A0A8B7ADW0"/>